<dbReference type="InterPro" id="IPR050173">
    <property type="entry name" value="ABC_transporter_C-like"/>
</dbReference>
<dbReference type="InterPro" id="IPR036640">
    <property type="entry name" value="ABC1_TM_sf"/>
</dbReference>
<dbReference type="Gene3D" id="1.20.1560.10">
    <property type="entry name" value="ABC transporter type 1, transmembrane domain"/>
    <property type="match status" value="4"/>
</dbReference>
<evidence type="ECO:0000256" key="12">
    <source>
        <dbReference type="ARBA" id="ARBA00023136"/>
    </source>
</evidence>
<feature type="domain" description="ABC transmembrane type-1" evidence="18">
    <location>
        <begin position="2240"/>
        <end position="2524"/>
    </location>
</feature>
<keyword evidence="10 19" id="KW-0067">ATP-binding</keyword>
<evidence type="ECO:0000256" key="11">
    <source>
        <dbReference type="ARBA" id="ARBA00022989"/>
    </source>
</evidence>
<dbReference type="NCBIfam" id="TIGR00957">
    <property type="entry name" value="MRP_assoc_pro"/>
    <property type="match status" value="1"/>
</dbReference>
<evidence type="ECO:0000256" key="1">
    <source>
        <dbReference type="ARBA" id="ARBA00004128"/>
    </source>
</evidence>
<dbReference type="EMBL" id="UYJE01004357">
    <property type="protein sequence ID" value="VDI27431.1"/>
    <property type="molecule type" value="Genomic_DNA"/>
</dbReference>
<feature type="domain" description="ABC transporter" evidence="17">
    <location>
        <begin position="692"/>
        <end position="916"/>
    </location>
</feature>
<keyword evidence="12 16" id="KW-0472">Membrane</keyword>
<evidence type="ECO:0000256" key="4">
    <source>
        <dbReference type="ARBA" id="ARBA00022448"/>
    </source>
</evidence>
<feature type="transmembrane region" description="Helical" evidence="16">
    <location>
        <begin position="2284"/>
        <end position="2305"/>
    </location>
</feature>
<dbReference type="FunFam" id="1.20.1560.10:FF:000020">
    <property type="entry name" value="ABC metal ion transporter"/>
    <property type="match status" value="2"/>
</dbReference>
<evidence type="ECO:0000256" key="10">
    <source>
        <dbReference type="ARBA" id="ARBA00022840"/>
    </source>
</evidence>
<evidence type="ECO:0000256" key="7">
    <source>
        <dbReference type="ARBA" id="ARBA00022692"/>
    </source>
</evidence>
<feature type="transmembrane region" description="Helical" evidence="16">
    <location>
        <begin position="413"/>
        <end position="432"/>
    </location>
</feature>
<keyword evidence="8" id="KW-0677">Repeat</keyword>
<gene>
    <name evidence="19" type="ORF">MGAL_10B054850</name>
</gene>
<dbReference type="GO" id="GO:0000323">
    <property type="term" value="C:lytic vacuole"/>
    <property type="evidence" value="ECO:0007669"/>
    <property type="project" value="UniProtKB-ARBA"/>
</dbReference>
<dbReference type="FunFam" id="1.20.1560.10:FF:000001">
    <property type="entry name" value="ATP-binding cassette subfamily C member 1"/>
    <property type="match status" value="2"/>
</dbReference>
<dbReference type="SUPFAM" id="SSF52540">
    <property type="entry name" value="P-loop containing nucleoside triphosphate hydrolases"/>
    <property type="match status" value="4"/>
</dbReference>
<feature type="transmembrane region" description="Helical" evidence="16">
    <location>
        <begin position="369"/>
        <end position="393"/>
    </location>
</feature>
<accession>A0A8B6E228</accession>
<evidence type="ECO:0000256" key="14">
    <source>
        <dbReference type="ARBA" id="ARBA00047523"/>
    </source>
</evidence>
<dbReference type="FunFam" id="3.40.50.300:FF:000293">
    <property type="entry name" value="ATP binding cassette subfamily C member 1"/>
    <property type="match status" value="2"/>
</dbReference>
<comment type="catalytic activity">
    <reaction evidence="14">
        <text>leukotriene C4(in) + ATP + H2O = leukotriene C4(out) + ADP + phosphate + H(+)</text>
        <dbReference type="Rhea" id="RHEA:38963"/>
        <dbReference type="ChEBI" id="CHEBI:15377"/>
        <dbReference type="ChEBI" id="CHEBI:15378"/>
        <dbReference type="ChEBI" id="CHEBI:30616"/>
        <dbReference type="ChEBI" id="CHEBI:43474"/>
        <dbReference type="ChEBI" id="CHEBI:57973"/>
        <dbReference type="ChEBI" id="CHEBI:456216"/>
    </reaction>
    <physiologicalReaction direction="left-to-right" evidence="14">
        <dbReference type="Rhea" id="RHEA:38964"/>
    </physiologicalReaction>
</comment>
<organism evidence="19 20">
    <name type="scientific">Mytilus galloprovincialis</name>
    <name type="common">Mediterranean mussel</name>
    <dbReference type="NCBI Taxonomy" id="29158"/>
    <lineage>
        <taxon>Eukaryota</taxon>
        <taxon>Metazoa</taxon>
        <taxon>Spiralia</taxon>
        <taxon>Lophotrochozoa</taxon>
        <taxon>Mollusca</taxon>
        <taxon>Bivalvia</taxon>
        <taxon>Autobranchia</taxon>
        <taxon>Pteriomorphia</taxon>
        <taxon>Mytilida</taxon>
        <taxon>Mytiloidea</taxon>
        <taxon>Mytilidae</taxon>
        <taxon>Mytilinae</taxon>
        <taxon>Mytilus</taxon>
    </lineage>
</organism>
<evidence type="ECO:0000256" key="8">
    <source>
        <dbReference type="ARBA" id="ARBA00022737"/>
    </source>
</evidence>
<feature type="transmembrane region" description="Helical" evidence="16">
    <location>
        <begin position="994"/>
        <end position="1014"/>
    </location>
</feature>
<comment type="similarity">
    <text evidence="3">Belongs to the ABC transporter superfamily. ABCC family. Conjugate transporter (TC 3.A.1.208) subfamily.</text>
</comment>
<dbReference type="NCBIfam" id="NF010167">
    <property type="entry name" value="PRK13648.1"/>
    <property type="match status" value="4"/>
</dbReference>
<sequence>FKDTSNLIRKFIRTKSNPYPFVISNQFLTIFRYLMNQTTCCWQTNQFLTIFRYLACMSFRSIYKIVALCISARKWSLKMSVPNILSLDTVGIPFVLVNSHYYKTCHVRFCVNFGSLCSSTSRNALEITRKTVFGEITLTRTGNIIFTKKRCGRHITGKLRKVWFSLIVKCRTGDNSGQIKVLENLTRINMLLYTRCAFRQYMSLHTELPKLYLMIKFIDHFWWVYGLQSSKTLMKYVTNGTMNCILFALYVLLVLTILTQTYLHRSTTKEQKSKLEEESTSVSSESLFSKLTFGYCTKLVIKGYRQKLDKKDLFPLNEEETSACVVPRFEKYWNQEVDYIKRSCVVSTTKKAGKGNEELKQQPRLVKCLLTAFGPYVLGAAMLNLLSSIFGLLTPFVLRLLIQFTEDHTNAMWKGYMYAILMFGLTIGKTIFETQQGLRNCSGERRMWIAISSVIYKKTLRLSNSAKKSSTSGEIVNLLSVDAGRISTCFHNINFLWTIPFMFCATLFLLWQTLGVSAFIGLGIVVVLIPFNSYLVKKGKDLHLEVMDLKDNRVKMMNEVLNGIKVLKLYAWEDSFEKQISTIRDKEMGVIRNQALVGTCMHLAWCLTPFLVSLGTFAMYVLIDPENVLTAEKAFVAMSLFGMLSWNLNALPHIVNHYVQANVALKRIQTFLNKEELNEEAVTRNHDNKNAVTVDSGTFAWNKEDDFMLKDINVHIPEGSFVAIVGSVGSGKSSMLSAILGEMESMSGKVNLKGTVAYVSQQAWIRNASLQNNILFGKGMDKSEYNDIINATALRTDLDMLSGGDQTEIGEKGINLSGGQKQRVSLARALYQDADIYLLDDPLSAVDAHVGKHIFDEVLDKKGKLGKKTRILVTNGVSFLPKTDMIITMVDGKIGEMGTFKELIDHKGAFAEFLDNYMINKGSDKEETLPERDETSGLSQTKDENSNIVKTKDENSKTVKTTNDINETDYKTVDKIIDDESNESGKARSAVMSFYMSAIGVPLSVFIVIFNIAFEILSRSSDVWISQWTSDNTTHINGTVDTTQRNMRLGVYAGIGVLQGFVLLLVGYGVSTARMNASRKLHKNLLRNILRSPMTFFDTTPVGRIVNRFSNDVARIDNEIIYQFKDCIISAAVVICNSVIICFGTPQFLCVLLPITILYFILQRFYTVTSTQLRRFETSANSPIYSQFAETISGTSTIRAYNQQGRFIDESAERIDAHKTAQNSAGVVSRWLSIRLQFMGALILLFVCIFAVLEKATLSAGIVGLVITYALEITGCLQWVVRVISDLENNTVSIEKIQEYTETPTEAAWEIPEKQPSSSWPKIGCIEFQDYGVRYREGLDLVLRGITCTIQPNEKIGIVGRTGAGKSSLTMALFRILEKAKGKIIIDGIDISTIGLHDLRSKITIIPQDPVLFSGTMRMNLDPFEEYSNEEIWKALKHAHLKKFVDGLDEGLEHKCSEGGENFSVGQRQLMCLARALLRKTKILVLDEATAAVDLETDDLIQKTIRTEFSDCTILTIAHRLNTIMDYTRIMVLDAGNISEFDTPSNLLDNCDTATIYYKIMKRNRHQLEVEYIKRSCVVSTTKKAGKGNEELKQQPRLVKCLLTAFGPYVLGAAMLNLLSSIFGLLTPFVLRLLIQFTEDHTIAMWKGYMYAILMFGLTIGKTIFETQQGLRNCSGERRMWIAISSVIYKKTLRLSNSAKKSSTSGEIVNLLSVDAGRISTCFHNINFLWTIPFMFCSTLFLLWQTLGVSAFIGLGIVVVLIPFNSYLVKKGKDLHLEVMDLKDNRVKMMNEVLNGIKVLKLYAWEDSFEKQISTIRDKEMGVIRNQALVGTCMHLAWCLTPFLVSLGTFAMYVLIDPENVLTAEKAFVAMSLFGMLSWNLNALPHIVNHYVQANVALKRIQAFLNKEELNEEAVTRSHDNKNAVTVDSGTFAWNKEDDFMLKDINVHIPEGSFVAIVGSVGSGKSSMLSAILGEMESMSGKVNLKGSVAYVSQQAWIRNASLQNNILFGKGMDKSEYNDIINATALRTDLDMLSGGDQTEIGEKGINLSGGQKQRVSLARALYQDADIYLLDDPLSAVDAHVGKHIFDEVLDKKGKLGKKTRILVTNGVSFLPKTDMIITMVDGKIGEMGTFKELIDHKGAFAEFLDNYMINKGSDKEETLSERDETSCLSETKDENSNIVKAKDENSKTVKTKDDIKETDNKTLDKIIDDESNESGKVTARSAVMSFYMSAIGVPLSVFIVIFNIAFEILSRSSDVWISQWTSDNKTHINGTVDTTQRNMRLGVYAGIGALQGFVLLLVGYGVSTARMNASRKLHKNLLRNILRSPMTFFDTTPVGRIVNRFSNDVARIDNEIIYQFKDCIISAAVVICNSVIICFGTPQFLCILLPITILYFILQRFYTVTSTQLRRFETSANSPIYSQFAETISGTSTIRAYNEQGRFIDESAERIDAHKTAQNSAGVVSRWLSIRLQFMGALILLFVCIFAVLEKATLSAGIVGLVITYALEITGCLQWVVRVISDLENNTVSIEKIQEYTETPTEAAWEIPEKQPSSSWPEIGCIEFQDYGVRYREGLDLVLKGITCKIQPNEKIGIVGRTGAGKSSLTMALFRILEKAKGKIIIDGIDISTIGLHDLRSKITIIPQDPVLFSGTMRMNLDPFEEYSNKEIWKALEHAHLKKFVDGLDEGLDFKCSEGGENFSVGQRQLMCLARALLRKTKILVLDEATAAVDLETDDLIQNTIRTEFSDCTILTIAHRLNTIMDYTRIMVLDAGNISEFDTPSNLLDNCESMFYGMAKDAGLQTVNTRLNG</sequence>
<feature type="non-terminal residue" evidence="19">
    <location>
        <position position="1"/>
    </location>
</feature>
<name>A0A8B6E228_MYTGA</name>
<feature type="transmembrane region" description="Helical" evidence="16">
    <location>
        <begin position="1868"/>
        <end position="1892"/>
    </location>
</feature>
<dbReference type="PANTHER" id="PTHR24223:SF443">
    <property type="entry name" value="MULTIDRUG-RESISTANCE LIKE PROTEIN 1, ISOFORM I"/>
    <property type="match status" value="1"/>
</dbReference>
<keyword evidence="11 16" id="KW-1133">Transmembrane helix</keyword>
<evidence type="ECO:0000256" key="5">
    <source>
        <dbReference type="ARBA" id="ARBA00022475"/>
    </source>
</evidence>
<feature type="domain" description="ABC transmembrane type-1" evidence="18">
    <location>
        <begin position="378"/>
        <end position="660"/>
    </location>
</feature>
<dbReference type="CDD" id="cd03244">
    <property type="entry name" value="ABCC_MRP_domain2"/>
    <property type="match status" value="2"/>
</dbReference>
<dbReference type="GO" id="GO:0005886">
    <property type="term" value="C:plasma membrane"/>
    <property type="evidence" value="ECO:0007669"/>
    <property type="project" value="UniProtKB-SubCell"/>
</dbReference>
<feature type="domain" description="ABC transporter" evidence="17">
    <location>
        <begin position="2561"/>
        <end position="2795"/>
    </location>
</feature>
<dbReference type="PROSITE" id="PS50893">
    <property type="entry name" value="ABC_TRANSPORTER_2"/>
    <property type="match status" value="4"/>
</dbReference>
<dbReference type="CDD" id="cd18603">
    <property type="entry name" value="ABC_6TM_MRP1_2_3_6_D2_like"/>
    <property type="match status" value="2"/>
</dbReference>
<protein>
    <recommendedName>
        <fullName evidence="13">ABC-type glutathione-S-conjugate transporter</fullName>
        <ecNumber evidence="13">7.6.2.3</ecNumber>
    </recommendedName>
</protein>
<evidence type="ECO:0000256" key="3">
    <source>
        <dbReference type="ARBA" id="ARBA00009726"/>
    </source>
</evidence>
<evidence type="ECO:0000256" key="2">
    <source>
        <dbReference type="ARBA" id="ARBA00004651"/>
    </source>
</evidence>
<feature type="domain" description="ABC transmembrane type-1" evidence="18">
    <location>
        <begin position="1611"/>
        <end position="1893"/>
    </location>
</feature>
<feature type="transmembrane region" description="Helical" evidence="16">
    <location>
        <begin position="517"/>
        <end position="536"/>
    </location>
</feature>
<feature type="transmembrane region" description="Helical" evidence="16">
    <location>
        <begin position="245"/>
        <end position="263"/>
    </location>
</feature>
<dbReference type="PROSITE" id="PS00211">
    <property type="entry name" value="ABC_TRANSPORTER_1"/>
    <property type="match status" value="4"/>
</dbReference>
<comment type="caution">
    <text evidence="19">The sequence shown here is derived from an EMBL/GenBank/DDBJ whole genome shotgun (WGS) entry which is preliminary data.</text>
</comment>
<dbReference type="PROSITE" id="PS50929">
    <property type="entry name" value="ABC_TM1F"/>
    <property type="match status" value="4"/>
</dbReference>
<dbReference type="OrthoDB" id="6500128at2759"/>
<feature type="transmembrane region" description="Helical" evidence="16">
    <location>
        <begin position="602"/>
        <end position="623"/>
    </location>
</feature>
<keyword evidence="20" id="KW-1185">Reference proteome</keyword>
<dbReference type="InterPro" id="IPR003439">
    <property type="entry name" value="ABC_transporter-like_ATP-bd"/>
</dbReference>
<reference evidence="19" key="1">
    <citation type="submission" date="2018-11" db="EMBL/GenBank/DDBJ databases">
        <authorList>
            <person name="Alioto T."/>
            <person name="Alioto T."/>
        </authorList>
    </citation>
    <scope>NUCLEOTIDE SEQUENCE</scope>
</reference>
<dbReference type="Pfam" id="PF00664">
    <property type="entry name" value="ABC_membrane"/>
    <property type="match status" value="4"/>
</dbReference>
<feature type="transmembrane region" description="Helical" evidence="16">
    <location>
        <begin position="1234"/>
        <end position="1253"/>
    </location>
</feature>
<feature type="transmembrane region" description="Helical" evidence="16">
    <location>
        <begin position="1835"/>
        <end position="1856"/>
    </location>
</feature>
<evidence type="ECO:0000259" key="18">
    <source>
        <dbReference type="PROSITE" id="PS50929"/>
    </source>
</evidence>
<keyword evidence="6" id="KW-0926">Vacuole</keyword>
<feature type="transmembrane region" description="Helical" evidence="16">
    <location>
        <begin position="1726"/>
        <end position="1744"/>
    </location>
</feature>
<feature type="domain" description="ABC transporter" evidence="17">
    <location>
        <begin position="1925"/>
        <end position="2149"/>
    </location>
</feature>
<feature type="transmembrane region" description="Helical" evidence="16">
    <location>
        <begin position="493"/>
        <end position="511"/>
    </location>
</feature>
<keyword evidence="4" id="KW-0813">Transport</keyword>
<keyword evidence="7 16" id="KW-0812">Transmembrane</keyword>
<keyword evidence="9" id="KW-0547">Nucleotide-binding</keyword>
<evidence type="ECO:0000313" key="20">
    <source>
        <dbReference type="Proteomes" id="UP000596742"/>
    </source>
</evidence>
<dbReference type="FunFam" id="3.40.50.300:FF:000074">
    <property type="entry name" value="Multidrug resistance-associated protein 5 isoform 1"/>
    <property type="match status" value="2"/>
</dbReference>
<dbReference type="GO" id="GO:0015431">
    <property type="term" value="F:ABC-type glutathione S-conjugate transporter activity"/>
    <property type="evidence" value="ECO:0007669"/>
    <property type="project" value="UniProtKB-EC"/>
</dbReference>
<feature type="non-terminal residue" evidence="19">
    <location>
        <position position="2808"/>
    </location>
</feature>
<dbReference type="GO" id="GO:0016887">
    <property type="term" value="F:ATP hydrolysis activity"/>
    <property type="evidence" value="ECO:0007669"/>
    <property type="project" value="InterPro"/>
</dbReference>
<feature type="transmembrane region" description="Helical" evidence="16">
    <location>
        <begin position="1750"/>
        <end position="1769"/>
    </location>
</feature>
<dbReference type="InterPro" id="IPR005292">
    <property type="entry name" value="MRP"/>
</dbReference>
<feature type="transmembrane region" description="Helical" evidence="16">
    <location>
        <begin position="1646"/>
        <end position="1665"/>
    </location>
</feature>
<feature type="transmembrane region" description="Helical" evidence="16">
    <location>
        <begin position="2469"/>
        <end position="2488"/>
    </location>
</feature>
<feature type="transmembrane region" description="Helical" evidence="16">
    <location>
        <begin position="1049"/>
        <end position="1070"/>
    </location>
</feature>
<dbReference type="InterPro" id="IPR011527">
    <property type="entry name" value="ABC1_TM_dom"/>
</dbReference>
<dbReference type="CDD" id="cd18595">
    <property type="entry name" value="ABC_6TM_MRP1_2_3_6_D1_like"/>
    <property type="match status" value="2"/>
</dbReference>
<dbReference type="Pfam" id="PF00005">
    <property type="entry name" value="ABC_tran"/>
    <property type="match status" value="4"/>
</dbReference>
<dbReference type="GO" id="GO:0005524">
    <property type="term" value="F:ATP binding"/>
    <property type="evidence" value="ECO:0007669"/>
    <property type="project" value="UniProtKB-KW"/>
</dbReference>
<evidence type="ECO:0000256" key="16">
    <source>
        <dbReference type="SAM" id="Phobius"/>
    </source>
</evidence>
<evidence type="ECO:0000256" key="6">
    <source>
        <dbReference type="ARBA" id="ARBA00022554"/>
    </source>
</evidence>
<dbReference type="Gene3D" id="3.40.50.300">
    <property type="entry name" value="P-loop containing nucleotide triphosphate hydrolases"/>
    <property type="match status" value="4"/>
</dbReference>
<dbReference type="InterPro" id="IPR017871">
    <property type="entry name" value="ABC_transporter-like_CS"/>
</dbReference>
<proteinExistence type="inferred from homology"/>
<feature type="transmembrane region" description="Helical" evidence="16">
    <location>
        <begin position="2363"/>
        <end position="2396"/>
    </location>
</feature>
<dbReference type="EC" id="7.6.2.3" evidence="13"/>
<dbReference type="CDD" id="cd03250">
    <property type="entry name" value="ABCC_MRP_domain1"/>
    <property type="match status" value="2"/>
</dbReference>
<dbReference type="SMART" id="SM00382">
    <property type="entry name" value="AAA"/>
    <property type="match status" value="4"/>
</dbReference>
<dbReference type="GO" id="GO:0005774">
    <property type="term" value="C:vacuolar membrane"/>
    <property type="evidence" value="ECO:0007669"/>
    <property type="project" value="UniProtKB-SubCell"/>
</dbReference>
<feature type="domain" description="ABC transmembrane type-1" evidence="18">
    <location>
        <begin position="1005"/>
        <end position="1289"/>
    </location>
</feature>
<evidence type="ECO:0000259" key="17">
    <source>
        <dbReference type="PROSITE" id="PS50893"/>
    </source>
</evidence>
<evidence type="ECO:0000256" key="13">
    <source>
        <dbReference type="ARBA" id="ARBA00024220"/>
    </source>
</evidence>
<comment type="subcellular location">
    <subcellularLocation>
        <location evidence="2">Cell membrane</location>
        <topology evidence="2">Multi-pass membrane protein</topology>
    </subcellularLocation>
    <subcellularLocation>
        <location evidence="1">Vacuole membrane</location>
        <topology evidence="1">Multi-pass membrane protein</topology>
    </subcellularLocation>
</comment>
<dbReference type="InterPro" id="IPR003593">
    <property type="entry name" value="AAA+_ATPase"/>
</dbReference>
<evidence type="ECO:0000256" key="15">
    <source>
        <dbReference type="SAM" id="MobiDB-lite"/>
    </source>
</evidence>
<dbReference type="Proteomes" id="UP000596742">
    <property type="component" value="Unassembled WGS sequence"/>
</dbReference>
<feature type="transmembrane region" description="Helical" evidence="16">
    <location>
        <begin position="2229"/>
        <end position="2249"/>
    </location>
</feature>
<evidence type="ECO:0000256" key="9">
    <source>
        <dbReference type="ARBA" id="ARBA00022741"/>
    </source>
</evidence>
<keyword evidence="5" id="KW-1003">Cell membrane</keyword>
<dbReference type="SUPFAM" id="SSF90123">
    <property type="entry name" value="ABC transporter transmembrane region"/>
    <property type="match status" value="4"/>
</dbReference>
<feature type="transmembrane region" description="Helical" evidence="16">
    <location>
        <begin position="2495"/>
        <end position="2516"/>
    </location>
</feature>
<feature type="transmembrane region" description="Helical" evidence="16">
    <location>
        <begin position="1128"/>
        <end position="1161"/>
    </location>
</feature>
<evidence type="ECO:0000313" key="19">
    <source>
        <dbReference type="EMBL" id="VDI27431.1"/>
    </source>
</evidence>
<feature type="region of interest" description="Disordered" evidence="15">
    <location>
        <begin position="924"/>
        <end position="956"/>
    </location>
</feature>
<dbReference type="PANTHER" id="PTHR24223">
    <property type="entry name" value="ATP-BINDING CASSETTE SUB-FAMILY C"/>
    <property type="match status" value="1"/>
</dbReference>
<feature type="transmembrane region" description="Helical" evidence="16">
    <location>
        <begin position="1602"/>
        <end position="1626"/>
    </location>
</feature>
<dbReference type="InterPro" id="IPR027417">
    <property type="entry name" value="P-loop_NTPase"/>
</dbReference>
<feature type="domain" description="ABC transporter" evidence="17">
    <location>
        <begin position="1326"/>
        <end position="1560"/>
    </location>
</feature>